<dbReference type="PROSITE" id="PS50071">
    <property type="entry name" value="HOMEOBOX_2"/>
    <property type="match status" value="1"/>
</dbReference>
<dbReference type="CDD" id="cd00086">
    <property type="entry name" value="homeodomain"/>
    <property type="match status" value="1"/>
</dbReference>
<sequence>SKRPRTAFTSAQLIELEKEFHYNKYLTRPRRVEIANALQLTEKQVKIWFQNRRMKAKKNRSDGGREEEKNDNEEDEDEIADCSNKNNDSTYAVSSSSYHDDEQRTADKSEVGGTLSSES</sequence>
<comment type="subcellular location">
    <subcellularLocation>
        <location evidence="4 5">Nucleus</location>
    </subcellularLocation>
</comment>
<dbReference type="GeneID" id="20215613"/>
<reference evidence="9" key="3">
    <citation type="submission" date="2015-06" db="UniProtKB">
        <authorList>
            <consortium name="EnsemblMetazoa"/>
        </authorList>
    </citation>
    <scope>IDENTIFICATION</scope>
</reference>
<dbReference type="InterPro" id="IPR009057">
    <property type="entry name" value="Homeodomain-like_sf"/>
</dbReference>
<evidence type="ECO:0000313" key="9">
    <source>
        <dbReference type="EnsemblMetazoa" id="HelroP78875"/>
    </source>
</evidence>
<accession>T1G3G5</accession>
<dbReference type="SMART" id="SM00389">
    <property type="entry name" value="HOX"/>
    <property type="match status" value="1"/>
</dbReference>
<evidence type="ECO:0000259" key="7">
    <source>
        <dbReference type="PROSITE" id="PS50071"/>
    </source>
</evidence>
<reference evidence="8 10" key="2">
    <citation type="journal article" date="2013" name="Nature">
        <title>Insights into bilaterian evolution from three spiralian genomes.</title>
        <authorList>
            <person name="Simakov O."/>
            <person name="Marletaz F."/>
            <person name="Cho S.J."/>
            <person name="Edsinger-Gonzales E."/>
            <person name="Havlak P."/>
            <person name="Hellsten U."/>
            <person name="Kuo D.H."/>
            <person name="Larsson T."/>
            <person name="Lv J."/>
            <person name="Arendt D."/>
            <person name="Savage R."/>
            <person name="Osoegawa K."/>
            <person name="de Jong P."/>
            <person name="Grimwood J."/>
            <person name="Chapman J.A."/>
            <person name="Shapiro H."/>
            <person name="Aerts A."/>
            <person name="Otillar R.P."/>
            <person name="Terry A.Y."/>
            <person name="Boore J.L."/>
            <person name="Grigoriev I.V."/>
            <person name="Lindberg D.R."/>
            <person name="Seaver E.C."/>
            <person name="Weisblat D.A."/>
            <person name="Putnam N.H."/>
            <person name="Rokhsar D.S."/>
        </authorList>
    </citation>
    <scope>NUCLEOTIDE SEQUENCE</scope>
</reference>
<feature type="domain" description="Homeobox" evidence="7">
    <location>
        <begin position="1"/>
        <end position="59"/>
    </location>
</feature>
<dbReference type="SUPFAM" id="SSF46689">
    <property type="entry name" value="Homeodomain-like"/>
    <property type="match status" value="1"/>
</dbReference>
<feature type="compositionally biased region" description="Acidic residues" evidence="6">
    <location>
        <begin position="69"/>
        <end position="80"/>
    </location>
</feature>
<dbReference type="InterPro" id="IPR017970">
    <property type="entry name" value="Homeobox_CS"/>
</dbReference>
<dbReference type="PANTHER" id="PTHR45664:SF12">
    <property type="entry name" value="PANCREAS_DUODENUM HOMEOBOX PROTEIN 1"/>
    <property type="match status" value="1"/>
</dbReference>
<evidence type="ECO:0000256" key="1">
    <source>
        <dbReference type="ARBA" id="ARBA00023125"/>
    </source>
</evidence>
<evidence type="ECO:0000313" key="8">
    <source>
        <dbReference type="EMBL" id="ESO04796.1"/>
    </source>
</evidence>
<dbReference type="eggNOG" id="KOG0489">
    <property type="taxonomic scope" value="Eukaryota"/>
</dbReference>
<dbReference type="PRINTS" id="PR00024">
    <property type="entry name" value="HOMEOBOX"/>
</dbReference>
<dbReference type="CTD" id="20215613"/>
<keyword evidence="2 4" id="KW-0371">Homeobox</keyword>
<dbReference type="STRING" id="6412.T1G3G5"/>
<evidence type="ECO:0000313" key="10">
    <source>
        <dbReference type="Proteomes" id="UP000015101"/>
    </source>
</evidence>
<dbReference type="HOGENOM" id="CLU_049543_4_3_1"/>
<feature type="compositionally biased region" description="Polar residues" evidence="6">
    <location>
        <begin position="83"/>
        <end position="97"/>
    </location>
</feature>
<feature type="DNA-binding region" description="Homeobox" evidence="4">
    <location>
        <begin position="3"/>
        <end position="60"/>
    </location>
</feature>
<dbReference type="EMBL" id="KB096457">
    <property type="protein sequence ID" value="ESO04796.1"/>
    <property type="molecule type" value="Genomic_DNA"/>
</dbReference>
<organism evidence="9 10">
    <name type="scientific">Helobdella robusta</name>
    <name type="common">Californian leech</name>
    <dbReference type="NCBI Taxonomy" id="6412"/>
    <lineage>
        <taxon>Eukaryota</taxon>
        <taxon>Metazoa</taxon>
        <taxon>Spiralia</taxon>
        <taxon>Lophotrochozoa</taxon>
        <taxon>Annelida</taxon>
        <taxon>Clitellata</taxon>
        <taxon>Hirudinea</taxon>
        <taxon>Rhynchobdellida</taxon>
        <taxon>Glossiphoniidae</taxon>
        <taxon>Helobdella</taxon>
    </lineage>
</organism>
<dbReference type="AlphaFoldDB" id="T1G3G5"/>
<dbReference type="InterPro" id="IPR020479">
    <property type="entry name" value="HD_metazoa"/>
</dbReference>
<keyword evidence="3 4" id="KW-0539">Nucleus</keyword>
<evidence type="ECO:0000256" key="5">
    <source>
        <dbReference type="RuleBase" id="RU000682"/>
    </source>
</evidence>
<dbReference type="GO" id="GO:0005634">
    <property type="term" value="C:nucleus"/>
    <property type="evidence" value="ECO:0007669"/>
    <property type="project" value="UniProtKB-SubCell"/>
</dbReference>
<dbReference type="RefSeq" id="XP_009017375.1">
    <property type="nucleotide sequence ID" value="XM_009019127.1"/>
</dbReference>
<dbReference type="InParanoid" id="T1G3G5"/>
<dbReference type="Pfam" id="PF00046">
    <property type="entry name" value="Homeodomain"/>
    <property type="match status" value="1"/>
</dbReference>
<dbReference type="KEGG" id="hro:HELRODRAFT_78875"/>
<dbReference type="OrthoDB" id="6159439at2759"/>
<reference evidence="10" key="1">
    <citation type="submission" date="2012-12" db="EMBL/GenBank/DDBJ databases">
        <authorList>
            <person name="Hellsten U."/>
            <person name="Grimwood J."/>
            <person name="Chapman J.A."/>
            <person name="Shapiro H."/>
            <person name="Aerts A."/>
            <person name="Otillar R.P."/>
            <person name="Terry A.Y."/>
            <person name="Boore J.L."/>
            <person name="Simakov O."/>
            <person name="Marletaz F."/>
            <person name="Cho S.-J."/>
            <person name="Edsinger-Gonzales E."/>
            <person name="Havlak P."/>
            <person name="Kuo D.-H."/>
            <person name="Larsson T."/>
            <person name="Lv J."/>
            <person name="Arendt D."/>
            <person name="Savage R."/>
            <person name="Osoegawa K."/>
            <person name="de Jong P."/>
            <person name="Lindberg D.R."/>
            <person name="Seaver E.C."/>
            <person name="Weisblat D.A."/>
            <person name="Putnam N.H."/>
            <person name="Grigoriev I.V."/>
            <person name="Rokhsar D.S."/>
        </authorList>
    </citation>
    <scope>NUCLEOTIDE SEQUENCE</scope>
</reference>
<name>T1G3G5_HELRO</name>
<protein>
    <recommendedName>
        <fullName evidence="7">Homeobox domain-containing protein</fullName>
    </recommendedName>
</protein>
<evidence type="ECO:0000256" key="4">
    <source>
        <dbReference type="PROSITE-ProRule" id="PRU00108"/>
    </source>
</evidence>
<dbReference type="GO" id="GO:0043565">
    <property type="term" value="F:sequence-specific DNA binding"/>
    <property type="evidence" value="ECO:0007669"/>
    <property type="project" value="UniProtKB-ARBA"/>
</dbReference>
<dbReference type="GO" id="GO:0045944">
    <property type="term" value="P:positive regulation of transcription by RNA polymerase II"/>
    <property type="evidence" value="ECO:0007669"/>
    <property type="project" value="UniProtKB-ARBA"/>
</dbReference>
<dbReference type="EnsemblMetazoa" id="HelroT78875">
    <property type="protein sequence ID" value="HelroP78875"/>
    <property type="gene ID" value="HelroG78875"/>
</dbReference>
<dbReference type="PROSITE" id="PS00027">
    <property type="entry name" value="HOMEOBOX_1"/>
    <property type="match status" value="1"/>
</dbReference>
<dbReference type="Proteomes" id="UP000015101">
    <property type="component" value="Unassembled WGS sequence"/>
</dbReference>
<feature type="compositionally biased region" description="Basic and acidic residues" evidence="6">
    <location>
        <begin position="59"/>
        <end position="68"/>
    </location>
</feature>
<dbReference type="GO" id="GO:0000981">
    <property type="term" value="F:DNA-binding transcription factor activity, RNA polymerase II-specific"/>
    <property type="evidence" value="ECO:0007669"/>
    <property type="project" value="InterPro"/>
</dbReference>
<dbReference type="PANTHER" id="PTHR45664">
    <property type="entry name" value="PROTEIN ZERKNUELLT 1-RELATED"/>
    <property type="match status" value="1"/>
</dbReference>
<feature type="region of interest" description="Disordered" evidence="6">
    <location>
        <begin position="51"/>
        <end position="119"/>
    </location>
</feature>
<keyword evidence="10" id="KW-1185">Reference proteome</keyword>
<evidence type="ECO:0000256" key="6">
    <source>
        <dbReference type="SAM" id="MobiDB-lite"/>
    </source>
</evidence>
<keyword evidence="1 4" id="KW-0238">DNA-binding</keyword>
<dbReference type="InterPro" id="IPR001356">
    <property type="entry name" value="HD"/>
</dbReference>
<proteinExistence type="predicted"/>
<evidence type="ECO:0000256" key="2">
    <source>
        <dbReference type="ARBA" id="ARBA00023155"/>
    </source>
</evidence>
<dbReference type="EMBL" id="AMQM01004223">
    <property type="status" value="NOT_ANNOTATED_CDS"/>
    <property type="molecule type" value="Genomic_DNA"/>
</dbReference>
<dbReference type="Gene3D" id="1.10.10.60">
    <property type="entry name" value="Homeodomain-like"/>
    <property type="match status" value="1"/>
</dbReference>
<evidence type="ECO:0000256" key="3">
    <source>
        <dbReference type="ARBA" id="ARBA00023242"/>
    </source>
</evidence>
<gene>
    <name evidence="9" type="primary">20215613</name>
    <name evidence="8" type="ORF">HELRODRAFT_78875</name>
</gene>
<feature type="compositionally biased region" description="Basic and acidic residues" evidence="6">
    <location>
        <begin position="98"/>
        <end position="110"/>
    </location>
</feature>
<dbReference type="OMA" id="KFNSNEP"/>